<dbReference type="RefSeq" id="XP_046076285.1">
    <property type="nucleotide sequence ID" value="XM_046212899.1"/>
</dbReference>
<dbReference type="Proteomes" id="UP001201262">
    <property type="component" value="Unassembled WGS sequence"/>
</dbReference>
<evidence type="ECO:0000313" key="3">
    <source>
        <dbReference type="Proteomes" id="UP001201262"/>
    </source>
</evidence>
<dbReference type="AlphaFoldDB" id="A0AAD4KYG5"/>
<accession>A0AAD4KYG5</accession>
<name>A0AAD4KYG5_9EURO</name>
<comment type="caution">
    <text evidence="2">The sequence shown here is derived from an EMBL/GenBank/DDBJ whole genome shotgun (WGS) entry which is preliminary data.</text>
</comment>
<organism evidence="2 3">
    <name type="scientific">Talaromyces proteolyticus</name>
    <dbReference type="NCBI Taxonomy" id="1131652"/>
    <lineage>
        <taxon>Eukaryota</taxon>
        <taxon>Fungi</taxon>
        <taxon>Dikarya</taxon>
        <taxon>Ascomycota</taxon>
        <taxon>Pezizomycotina</taxon>
        <taxon>Eurotiomycetes</taxon>
        <taxon>Eurotiomycetidae</taxon>
        <taxon>Eurotiales</taxon>
        <taxon>Trichocomaceae</taxon>
        <taxon>Talaromyces</taxon>
        <taxon>Talaromyces sect. Bacilispori</taxon>
    </lineage>
</organism>
<dbReference type="PANTHER" id="PTHR33840:SF2">
    <property type="entry name" value="TLE1 PHOSPHOLIPASE DOMAIN-CONTAINING PROTEIN"/>
    <property type="match status" value="1"/>
</dbReference>
<gene>
    <name evidence="2" type="ORF">BGW36DRAFT_333946</name>
</gene>
<dbReference type="GeneID" id="70243186"/>
<dbReference type="PANTHER" id="PTHR33840">
    <property type="match status" value="1"/>
</dbReference>
<dbReference type="InterPro" id="IPR018712">
    <property type="entry name" value="Tle1-like_cat"/>
</dbReference>
<evidence type="ECO:0000313" key="2">
    <source>
        <dbReference type="EMBL" id="KAH8703267.1"/>
    </source>
</evidence>
<reference evidence="2" key="1">
    <citation type="submission" date="2021-12" db="EMBL/GenBank/DDBJ databases">
        <title>Convergent genome expansion in fungi linked to evolution of root-endophyte symbiosis.</title>
        <authorList>
            <consortium name="DOE Joint Genome Institute"/>
            <person name="Ke Y.-H."/>
            <person name="Bonito G."/>
            <person name="Liao H.-L."/>
            <person name="Looney B."/>
            <person name="Rojas-Flechas A."/>
            <person name="Nash J."/>
            <person name="Hameed K."/>
            <person name="Schadt C."/>
            <person name="Martin F."/>
            <person name="Crous P.W."/>
            <person name="Miettinen O."/>
            <person name="Magnuson J.K."/>
            <person name="Labbe J."/>
            <person name="Jacobson D."/>
            <person name="Doktycz M.J."/>
            <person name="Veneault-Fourrey C."/>
            <person name="Kuo A."/>
            <person name="Mondo S."/>
            <person name="Calhoun S."/>
            <person name="Riley R."/>
            <person name="Ohm R."/>
            <person name="LaButti K."/>
            <person name="Andreopoulos B."/>
            <person name="Pangilinan J."/>
            <person name="Nolan M."/>
            <person name="Tritt A."/>
            <person name="Clum A."/>
            <person name="Lipzen A."/>
            <person name="Daum C."/>
            <person name="Barry K."/>
            <person name="Grigoriev I.V."/>
            <person name="Vilgalys R."/>
        </authorList>
    </citation>
    <scope>NUCLEOTIDE SEQUENCE</scope>
    <source>
        <strain evidence="2">PMI_201</strain>
    </source>
</reference>
<feature type="domain" description="T6SS Phospholipase effector Tle1-like catalytic" evidence="1">
    <location>
        <begin position="11"/>
        <end position="400"/>
    </location>
</feature>
<proteinExistence type="predicted"/>
<dbReference type="Pfam" id="PF09994">
    <property type="entry name" value="T6SS_Tle1-like_cat"/>
    <property type="match status" value="1"/>
</dbReference>
<protein>
    <recommendedName>
        <fullName evidence="1">T6SS Phospholipase effector Tle1-like catalytic domain-containing protein</fullName>
    </recommendedName>
</protein>
<dbReference type="EMBL" id="JAJTJA010000002">
    <property type="protein sequence ID" value="KAH8703267.1"/>
    <property type="molecule type" value="Genomic_DNA"/>
</dbReference>
<evidence type="ECO:0000259" key="1">
    <source>
        <dbReference type="Pfam" id="PF09994"/>
    </source>
</evidence>
<keyword evidence="3" id="KW-1185">Reference proteome</keyword>
<sequence length="592" mass="67927">MAYLWPAPPPKQFVLCFDGTGNRFSGDTSDTNVLKIYRMLDRTKSHQFHYYQPGIGTYVSSNSLSSIGRIQRIRSAYLKMKDAAIGSSFDEHVLGGYKFLMRYYTPGDDIYMFGFSRGSYTARFLAEMLDFIGLLEAGNEELIRFAWKTFAKWQRRSSETEEDQRERKKLFKYMLAFRETFSRPIKQIRFMGLFDTVNSVPAFENPWMRRSRFPYTARSSAHIIRHAVSIDERRAKFRQDLISGMTPWNPTSHNHPTHHWHPHIHNEETPEIVVNDAGCEHKEAHDSQPHVAEKMIKNRVYRLPDSQGQNIYRVTPSQHIGLTNPGQTASREDVASIKSDQSGFSLRVRRLLISDETEGAQDIKEVWFAGQHGDVGGGWKLDPNDEWPLSHIPLVWMVQEAKLAGLRFDSMKLKQFECHDEPVRSFSGFEPNFNSKCTRDNDFEKHGSIPSTSTFHKALKHAGDKGIVHDCLRFGGGLPSISTMSWWIMEYLPFRRMDLQPDGSWKPINWPLPYGEVRDIPNNAEIHVSAIRRMQADSSYRPGNLIIGGGGRGVKRAPEKYGIGEWIISSNEGDPVRETYVRKGEAQIRSEA</sequence>